<evidence type="ECO:0000256" key="1">
    <source>
        <dbReference type="ARBA" id="ARBA00022723"/>
    </source>
</evidence>
<sequence>MALCPAKALVLVILAIISVVLPRGKQGDGPLKPFLLSFMCAREGEIKSLHSTTNETRYEINTHDVEDDEYGKTLPHHHTHSHPTVPHPIVSSPATRTHPHEPTPTHANPATPIHHRSGTDGGHRSDQTQQPHHRPDANPTSHQPRTHVSIVLGLLLLRQHYHILNSNQVFKDQIEIVKEKISSLSFIMSQSSNSVNSGRRYKEEIQWSRPICGCGFESIICTSRTVDNPNRKFYGCPNYKNELNRGCNFIMWIEASGRRSRNDFSDLLRRLDEIEANVKQLELQIQGRDEEIARIIKLLKNCLPNVSTQFNNQIRKSSIKKDIVDTRSVFSRP</sequence>
<evidence type="ECO:0000256" key="4">
    <source>
        <dbReference type="PROSITE-ProRule" id="PRU01343"/>
    </source>
</evidence>
<reference evidence="9 10" key="1">
    <citation type="journal article" date="2020" name="bioRxiv">
        <title>Sequence and annotation of 42 cannabis genomes reveals extensive copy number variation in cannabinoid synthesis and pathogen resistance genes.</title>
        <authorList>
            <person name="Mckernan K.J."/>
            <person name="Helbert Y."/>
            <person name="Kane L.T."/>
            <person name="Ebling H."/>
            <person name="Zhang L."/>
            <person name="Liu B."/>
            <person name="Eaton Z."/>
            <person name="Mclaughlin S."/>
            <person name="Kingan S."/>
            <person name="Baybayan P."/>
            <person name="Concepcion G."/>
            <person name="Jordan M."/>
            <person name="Riva A."/>
            <person name="Barbazuk W."/>
            <person name="Harkins T."/>
        </authorList>
    </citation>
    <scope>NUCLEOTIDE SEQUENCE [LARGE SCALE GENOMIC DNA]</scope>
    <source>
        <strain evidence="10">cv. Jamaican Lion 4</strain>
        <tissue evidence="9">Leaf</tissue>
    </source>
</reference>
<keyword evidence="1" id="KW-0479">Metal-binding</keyword>
<dbReference type="EMBL" id="JAATIQ010000019">
    <property type="protein sequence ID" value="KAF4400228.1"/>
    <property type="molecule type" value="Genomic_DNA"/>
</dbReference>
<feature type="chain" id="PRO_5029851412" description="GRF-type domain-containing protein" evidence="7">
    <location>
        <begin position="28"/>
        <end position="333"/>
    </location>
</feature>
<organism evidence="9 10">
    <name type="scientific">Cannabis sativa</name>
    <name type="common">Hemp</name>
    <name type="synonym">Marijuana</name>
    <dbReference type="NCBI Taxonomy" id="3483"/>
    <lineage>
        <taxon>Eukaryota</taxon>
        <taxon>Viridiplantae</taxon>
        <taxon>Streptophyta</taxon>
        <taxon>Embryophyta</taxon>
        <taxon>Tracheophyta</taxon>
        <taxon>Spermatophyta</taxon>
        <taxon>Magnoliopsida</taxon>
        <taxon>eudicotyledons</taxon>
        <taxon>Gunneridae</taxon>
        <taxon>Pentapetalae</taxon>
        <taxon>rosids</taxon>
        <taxon>fabids</taxon>
        <taxon>Rosales</taxon>
        <taxon>Cannabaceae</taxon>
        <taxon>Cannabis</taxon>
    </lineage>
</organism>
<gene>
    <name evidence="9" type="ORF">G4B88_019437</name>
</gene>
<comment type="caution">
    <text evidence="9">The sequence shown here is derived from an EMBL/GenBank/DDBJ whole genome shotgun (WGS) entry which is preliminary data.</text>
</comment>
<name>A0A7J6HZT0_CANSA</name>
<dbReference type="AlphaFoldDB" id="A0A7J6HZT0"/>
<keyword evidence="10" id="KW-1185">Reference proteome</keyword>
<evidence type="ECO:0000256" key="2">
    <source>
        <dbReference type="ARBA" id="ARBA00022771"/>
    </source>
</evidence>
<protein>
    <recommendedName>
        <fullName evidence="8">GRF-type domain-containing protein</fullName>
    </recommendedName>
</protein>
<dbReference type="Pfam" id="PF06839">
    <property type="entry name" value="Zn_ribbon_GRF"/>
    <property type="match status" value="1"/>
</dbReference>
<feature type="domain" description="GRF-type" evidence="8">
    <location>
        <begin position="212"/>
        <end position="256"/>
    </location>
</feature>
<evidence type="ECO:0000256" key="6">
    <source>
        <dbReference type="SAM" id="MobiDB-lite"/>
    </source>
</evidence>
<keyword evidence="7" id="KW-0732">Signal</keyword>
<feature type="coiled-coil region" evidence="5">
    <location>
        <begin position="264"/>
        <end position="291"/>
    </location>
</feature>
<keyword evidence="5" id="KW-0175">Coiled coil</keyword>
<evidence type="ECO:0000256" key="5">
    <source>
        <dbReference type="SAM" id="Coils"/>
    </source>
</evidence>
<dbReference type="GO" id="GO:0008270">
    <property type="term" value="F:zinc ion binding"/>
    <property type="evidence" value="ECO:0007669"/>
    <property type="project" value="UniProtKB-KW"/>
</dbReference>
<evidence type="ECO:0000256" key="7">
    <source>
        <dbReference type="SAM" id="SignalP"/>
    </source>
</evidence>
<feature type="compositionally biased region" description="Low complexity" evidence="6">
    <location>
        <begin position="82"/>
        <end position="96"/>
    </location>
</feature>
<feature type="signal peptide" evidence="7">
    <location>
        <begin position="1"/>
        <end position="27"/>
    </location>
</feature>
<dbReference type="InterPro" id="IPR010666">
    <property type="entry name" value="Znf_GRF"/>
</dbReference>
<evidence type="ECO:0000256" key="3">
    <source>
        <dbReference type="ARBA" id="ARBA00022833"/>
    </source>
</evidence>
<proteinExistence type="predicted"/>
<dbReference type="PANTHER" id="PTHR33248">
    <property type="entry name" value="ZINC ION-BINDING PROTEIN"/>
    <property type="match status" value="1"/>
</dbReference>
<dbReference type="Proteomes" id="UP000583929">
    <property type="component" value="Unassembled WGS sequence"/>
</dbReference>
<accession>A0A7J6HZT0</accession>
<feature type="region of interest" description="Disordered" evidence="6">
    <location>
        <begin position="68"/>
        <end position="145"/>
    </location>
</feature>
<evidence type="ECO:0000259" key="8">
    <source>
        <dbReference type="PROSITE" id="PS51999"/>
    </source>
</evidence>
<keyword evidence="2 4" id="KW-0863">Zinc-finger</keyword>
<dbReference type="PROSITE" id="PS51999">
    <property type="entry name" value="ZF_GRF"/>
    <property type="match status" value="1"/>
</dbReference>
<evidence type="ECO:0000313" key="10">
    <source>
        <dbReference type="Proteomes" id="UP000583929"/>
    </source>
</evidence>
<feature type="compositionally biased region" description="Basic and acidic residues" evidence="6">
    <location>
        <begin position="117"/>
        <end position="126"/>
    </location>
</feature>
<evidence type="ECO:0000313" key="9">
    <source>
        <dbReference type="EMBL" id="KAF4400228.1"/>
    </source>
</evidence>
<keyword evidence="3" id="KW-0862">Zinc</keyword>